<name>A0A482XKC4_LAOST</name>
<dbReference type="FunCoup" id="A0A482XKC4">
    <property type="interactions" value="383"/>
</dbReference>
<dbReference type="PROSITE" id="PS50056">
    <property type="entry name" value="TYR_PHOSPHATASE_2"/>
    <property type="match status" value="1"/>
</dbReference>
<dbReference type="CDD" id="cd17099">
    <property type="entry name" value="FERM_F1_PTPN14_like"/>
    <property type="match status" value="1"/>
</dbReference>
<proteinExistence type="inferred from homology"/>
<dbReference type="GO" id="GO:0071944">
    <property type="term" value="C:cell periphery"/>
    <property type="evidence" value="ECO:0007669"/>
    <property type="project" value="UniProtKB-ARBA"/>
</dbReference>
<dbReference type="SUPFAM" id="SSF52799">
    <property type="entry name" value="(Phosphotyrosine protein) phosphatases II"/>
    <property type="match status" value="1"/>
</dbReference>
<dbReference type="InterPro" id="IPR014352">
    <property type="entry name" value="FERM/acyl-CoA-bd_prot_sf"/>
</dbReference>
<dbReference type="FunFam" id="1.20.80.10:FF:000014">
    <property type="entry name" value="Tyrosine-protein phosphatase non-receptor type"/>
    <property type="match status" value="1"/>
</dbReference>
<dbReference type="SUPFAM" id="SSF47031">
    <property type="entry name" value="Second domain of FERM"/>
    <property type="match status" value="1"/>
</dbReference>
<feature type="compositionally biased region" description="Polar residues" evidence="10">
    <location>
        <begin position="525"/>
        <end position="539"/>
    </location>
</feature>
<dbReference type="InterPro" id="IPR000242">
    <property type="entry name" value="PTP_cat"/>
</dbReference>
<dbReference type="Pfam" id="PF09380">
    <property type="entry name" value="FERM_C"/>
    <property type="match status" value="1"/>
</dbReference>
<dbReference type="CDD" id="cd14473">
    <property type="entry name" value="FERM_B-lobe"/>
    <property type="match status" value="1"/>
</dbReference>
<feature type="compositionally biased region" description="Low complexity" evidence="10">
    <location>
        <begin position="690"/>
        <end position="736"/>
    </location>
</feature>
<dbReference type="GO" id="GO:0005856">
    <property type="term" value="C:cytoskeleton"/>
    <property type="evidence" value="ECO:0007669"/>
    <property type="project" value="UniProtKB-SubCell"/>
</dbReference>
<dbReference type="GO" id="GO:0009887">
    <property type="term" value="P:animal organ morphogenesis"/>
    <property type="evidence" value="ECO:0007669"/>
    <property type="project" value="UniProtKB-ARBA"/>
</dbReference>
<dbReference type="SMART" id="SM00295">
    <property type="entry name" value="B41"/>
    <property type="match status" value="1"/>
</dbReference>
<dbReference type="InterPro" id="IPR000387">
    <property type="entry name" value="Tyr_Pase_dom"/>
</dbReference>
<feature type="compositionally biased region" description="Low complexity" evidence="10">
    <location>
        <begin position="771"/>
        <end position="793"/>
    </location>
</feature>
<dbReference type="InterPro" id="IPR011993">
    <property type="entry name" value="PH-like_dom_sf"/>
</dbReference>
<dbReference type="Proteomes" id="UP000291343">
    <property type="component" value="Unassembled WGS sequence"/>
</dbReference>
<evidence type="ECO:0000256" key="5">
    <source>
        <dbReference type="ARBA" id="ARBA00022490"/>
    </source>
</evidence>
<dbReference type="InParanoid" id="A0A482XKC4"/>
<sequence>MPFKLRLKKSRQYNVVSKSLFVICVELLDSTNIECTLSAESVGRECLDNVCQRLGLNQQEFFGLRYINRDGAPRWMEMERPLKRQLDKHAREPNLYLRVMYYVSGVSQLHDEMTRYHYFLQLKNDVIEGRISCDAKQAVLLASYSMQAEFGNHDLERHTAKYLRDFALFPKHLTEQGGRLESLTEAAILQHAALAGLAQGTAEEYYILAAQQLDGYGQETFLAKDETGNEVVIGVSLTGIIVASESNQASKFYRWKDPTNVINHKRHFGMVCQSQEDSASFTLIDVETAKYVWRMCVHQHKFFMQNEQASDTSNTAQIVRNLFSQTTNEDGPLGSSREELDGRGGGEVGVGGGSVVGVVGGGRDPGGGGGGMLGGGTWEVQRAQSASCLDLAASQDLDKLRSLLPSYRPAPDYETAMQQQHKYHSQPGNSLRGAVLYSSQPEIHQTHLQEGVRTYHNAYKHYPDVARVEAMYIEQSADDRQHTVPNLHTYSTPDLESQVVHGYQMLHLYKPPPPYPINRPSSNSTPDLASQTLGPPTNAFISGQVSGSSPDLVSSRSVGGQHLQHQHYSAAAAHHLLPNPDAHRTYTNLANLTLIDSHQVQQQHLEELRGTFDDRNIMYIMGRGHGALVHQPAQVTYTPVTTVNQFSSKSTQGGGGGGGEPIYENVPLPWGAGGGDGGEGVRSRASSIQSAPEMTSASTPPTTTAQVQHKQQSAVAASSSSAAAATAHKQQSAVAASGGSQPEATKSSPQSSQSSQQQLIQSLQHDATVTSADSSMANNSSSNTSGGTNSLGKQGKGRRKWGGLLGGGNKPKSQGGALLHSRSDLEGPRLPLSPTISKEMMCQLLERKLSDTQLFFEFEKIPKQKANPDFTTAQHPDNTSRNRFSDALPYEENRVRLTPCKENKMGYVNASHITASVGTHQRFYIAAQSPLPQTVASFWQMVWEADVYLVVALGTQLDTDYWPTTTDRCLEIGEFEVWGQFSQETGHCVTTKLRLYHAPTRRSRGVWHLQYCEWGDHGCPKTVPHFLGFIEEMGSVRQHTVSEIPAGHNRNPPILIHCSSGVGLSAVLLLSDLLLYTLDHNQELDIPRVVSLLRQQRMLMVQSVAQYRFVHVLLIYYLKNSRLI</sequence>
<dbReference type="SMART" id="SM00404">
    <property type="entry name" value="PTPc_motif"/>
    <property type="match status" value="1"/>
</dbReference>
<protein>
    <recommendedName>
        <fullName evidence="4">protein-tyrosine-phosphatase</fullName>
        <ecNumber evidence="4">3.1.3.48</ecNumber>
    </recommendedName>
</protein>
<evidence type="ECO:0000256" key="1">
    <source>
        <dbReference type="ARBA" id="ARBA00004245"/>
    </source>
</evidence>
<feature type="region of interest" description="Disordered" evidence="10">
    <location>
        <begin position="646"/>
        <end position="830"/>
    </location>
</feature>
<feature type="compositionally biased region" description="Low complexity" evidence="10">
    <location>
        <begin position="747"/>
        <end position="764"/>
    </location>
</feature>
<dbReference type="InterPro" id="IPR003595">
    <property type="entry name" value="Tyr_Pase_cat"/>
</dbReference>
<dbReference type="GO" id="GO:0004725">
    <property type="term" value="F:protein tyrosine phosphatase activity"/>
    <property type="evidence" value="ECO:0007669"/>
    <property type="project" value="UniProtKB-EC"/>
</dbReference>
<evidence type="ECO:0000313" key="15">
    <source>
        <dbReference type="Proteomes" id="UP000291343"/>
    </source>
</evidence>
<dbReference type="PRINTS" id="PR00935">
    <property type="entry name" value="BAND41"/>
</dbReference>
<dbReference type="PANTHER" id="PTHR45706">
    <property type="entry name" value="TYROSINE-PROTEIN PHOSPHATASE"/>
    <property type="match status" value="1"/>
</dbReference>
<evidence type="ECO:0000256" key="6">
    <source>
        <dbReference type="ARBA" id="ARBA00022801"/>
    </source>
</evidence>
<accession>A0A482XKC4</accession>
<organism evidence="14 15">
    <name type="scientific">Laodelphax striatellus</name>
    <name type="common">Small brown planthopper</name>
    <name type="synonym">Delphax striatella</name>
    <dbReference type="NCBI Taxonomy" id="195883"/>
    <lineage>
        <taxon>Eukaryota</taxon>
        <taxon>Metazoa</taxon>
        <taxon>Ecdysozoa</taxon>
        <taxon>Arthropoda</taxon>
        <taxon>Hexapoda</taxon>
        <taxon>Insecta</taxon>
        <taxon>Pterygota</taxon>
        <taxon>Neoptera</taxon>
        <taxon>Paraneoptera</taxon>
        <taxon>Hemiptera</taxon>
        <taxon>Auchenorrhyncha</taxon>
        <taxon>Fulgoroidea</taxon>
        <taxon>Delphacidae</taxon>
        <taxon>Criomorphinae</taxon>
        <taxon>Laodelphax</taxon>
    </lineage>
</organism>
<dbReference type="EMBL" id="QKKF02006335">
    <property type="protein sequence ID" value="RZF46366.1"/>
    <property type="molecule type" value="Genomic_DNA"/>
</dbReference>
<dbReference type="SUPFAM" id="SSF50729">
    <property type="entry name" value="PH domain-like"/>
    <property type="match status" value="1"/>
</dbReference>
<feature type="domain" description="FERM" evidence="13">
    <location>
        <begin position="21"/>
        <end position="307"/>
    </location>
</feature>
<dbReference type="PROSITE" id="PS50057">
    <property type="entry name" value="FERM_3"/>
    <property type="match status" value="1"/>
</dbReference>
<evidence type="ECO:0000259" key="12">
    <source>
        <dbReference type="PROSITE" id="PS50056"/>
    </source>
</evidence>
<feature type="region of interest" description="Disordered" evidence="10">
    <location>
        <begin position="512"/>
        <end position="539"/>
    </location>
</feature>
<dbReference type="FunFam" id="3.10.20.90:FF:000039">
    <property type="entry name" value="Tyrosine-protein phosphatase non-receptor type"/>
    <property type="match status" value="1"/>
</dbReference>
<evidence type="ECO:0000256" key="3">
    <source>
        <dbReference type="ARBA" id="ARBA00009649"/>
    </source>
</evidence>
<dbReference type="GO" id="GO:0070161">
    <property type="term" value="C:anchoring junction"/>
    <property type="evidence" value="ECO:0007669"/>
    <property type="project" value="UniProtKB-SubCell"/>
</dbReference>
<reference evidence="14 15" key="1">
    <citation type="journal article" date="2017" name="Gigascience">
        <title>Genome sequence of the small brown planthopper, Laodelphax striatellus.</title>
        <authorList>
            <person name="Zhu J."/>
            <person name="Jiang F."/>
            <person name="Wang X."/>
            <person name="Yang P."/>
            <person name="Bao Y."/>
            <person name="Zhao W."/>
            <person name="Wang W."/>
            <person name="Lu H."/>
            <person name="Wang Q."/>
            <person name="Cui N."/>
            <person name="Li J."/>
            <person name="Chen X."/>
            <person name="Luo L."/>
            <person name="Yu J."/>
            <person name="Kang L."/>
            <person name="Cui F."/>
        </authorList>
    </citation>
    <scope>NUCLEOTIDE SEQUENCE [LARGE SCALE GENOMIC DNA]</scope>
    <source>
        <strain evidence="14">Lst14</strain>
    </source>
</reference>
<gene>
    <name evidence="14" type="ORF">LSTR_LSTR011150</name>
</gene>
<comment type="subcellular location">
    <subcellularLocation>
        <location evidence="2">Cell junction</location>
    </subcellularLocation>
    <subcellularLocation>
        <location evidence="1">Cytoplasm</location>
        <location evidence="1">Cytoskeleton</location>
    </subcellularLocation>
</comment>
<dbReference type="PRINTS" id="PR00700">
    <property type="entry name" value="PRTYPHPHTASE"/>
</dbReference>
<evidence type="ECO:0000256" key="10">
    <source>
        <dbReference type="SAM" id="MobiDB-lite"/>
    </source>
</evidence>
<keyword evidence="5" id="KW-0963">Cytoplasm</keyword>
<dbReference type="CDD" id="cd13188">
    <property type="entry name" value="FERM_C_PTPN14_PTPN21"/>
    <property type="match status" value="1"/>
</dbReference>
<comment type="similarity">
    <text evidence="3">Belongs to the protein-tyrosine phosphatase family. Non-receptor class subfamily.</text>
</comment>
<evidence type="ECO:0000259" key="11">
    <source>
        <dbReference type="PROSITE" id="PS50055"/>
    </source>
</evidence>
<dbReference type="OrthoDB" id="10012364at2759"/>
<evidence type="ECO:0000256" key="8">
    <source>
        <dbReference type="ARBA" id="ARBA00022949"/>
    </source>
</evidence>
<dbReference type="InterPro" id="IPR035963">
    <property type="entry name" value="FERM_2"/>
</dbReference>
<dbReference type="Pfam" id="PF09379">
    <property type="entry name" value="FERM_N"/>
    <property type="match status" value="1"/>
</dbReference>
<dbReference type="SMR" id="A0A482XKC4"/>
<feature type="domain" description="Tyrosine specific protein phosphatases" evidence="12">
    <location>
        <begin position="1027"/>
        <end position="1108"/>
    </location>
</feature>
<dbReference type="InterPro" id="IPR029071">
    <property type="entry name" value="Ubiquitin-like_domsf"/>
</dbReference>
<dbReference type="Pfam" id="PF00102">
    <property type="entry name" value="Y_phosphatase"/>
    <property type="match status" value="1"/>
</dbReference>
<evidence type="ECO:0000256" key="2">
    <source>
        <dbReference type="ARBA" id="ARBA00004282"/>
    </source>
</evidence>
<dbReference type="SMART" id="SM01196">
    <property type="entry name" value="FERM_C"/>
    <property type="match status" value="1"/>
</dbReference>
<keyword evidence="9" id="KW-0206">Cytoskeleton</keyword>
<feature type="domain" description="Tyrosine-protein phosphatase" evidence="11">
    <location>
        <begin position="854"/>
        <end position="1117"/>
    </location>
</feature>
<evidence type="ECO:0000259" key="13">
    <source>
        <dbReference type="PROSITE" id="PS50057"/>
    </source>
</evidence>
<dbReference type="InterPro" id="IPR019749">
    <property type="entry name" value="Band_41_domain"/>
</dbReference>
<evidence type="ECO:0000313" key="14">
    <source>
        <dbReference type="EMBL" id="RZF46366.1"/>
    </source>
</evidence>
<dbReference type="InterPro" id="IPR041782">
    <property type="entry name" value="PTPN14/21_FERM_C"/>
</dbReference>
<dbReference type="PANTHER" id="PTHR45706:SF1">
    <property type="entry name" value="PEZ, ISOFORM A"/>
    <property type="match status" value="1"/>
</dbReference>
<dbReference type="Gene3D" id="3.90.190.10">
    <property type="entry name" value="Protein tyrosine phosphatase superfamily"/>
    <property type="match status" value="1"/>
</dbReference>
<dbReference type="InterPro" id="IPR029021">
    <property type="entry name" value="Prot-tyrosine_phosphatase-like"/>
</dbReference>
<comment type="caution">
    <text evidence="14">The sequence shown here is derived from an EMBL/GenBank/DDBJ whole genome shotgun (WGS) entry which is preliminary data.</text>
</comment>
<dbReference type="PROSITE" id="PS50055">
    <property type="entry name" value="TYR_PHOSPHATASE_PTP"/>
    <property type="match status" value="1"/>
</dbReference>
<dbReference type="InterPro" id="IPR018979">
    <property type="entry name" value="FERM_N"/>
</dbReference>
<dbReference type="Pfam" id="PF00373">
    <property type="entry name" value="FERM_M"/>
    <property type="match status" value="1"/>
</dbReference>
<evidence type="ECO:0000256" key="9">
    <source>
        <dbReference type="ARBA" id="ARBA00023212"/>
    </source>
</evidence>
<dbReference type="InterPro" id="IPR019748">
    <property type="entry name" value="FERM_central"/>
</dbReference>
<keyword evidence="8" id="KW-0965">Cell junction</keyword>
<dbReference type="SMART" id="SM00194">
    <property type="entry name" value="PTPc"/>
    <property type="match status" value="1"/>
</dbReference>
<evidence type="ECO:0000256" key="4">
    <source>
        <dbReference type="ARBA" id="ARBA00013064"/>
    </source>
</evidence>
<dbReference type="GO" id="GO:0048666">
    <property type="term" value="P:neuron development"/>
    <property type="evidence" value="ECO:0007669"/>
    <property type="project" value="UniProtKB-ARBA"/>
</dbReference>
<dbReference type="Gene3D" id="1.20.80.10">
    <property type="match status" value="1"/>
</dbReference>
<dbReference type="Gene3D" id="3.10.20.90">
    <property type="entry name" value="Phosphatidylinositol 3-kinase Catalytic Subunit, Chain A, domain 1"/>
    <property type="match status" value="1"/>
</dbReference>
<dbReference type="EC" id="3.1.3.48" evidence="4"/>
<keyword evidence="6" id="KW-0378">Hydrolase</keyword>
<keyword evidence="7" id="KW-0904">Protein phosphatase</keyword>
<dbReference type="Gene3D" id="2.30.29.30">
    <property type="entry name" value="Pleckstrin-homology domain (PH domain)/Phosphotyrosine-binding domain (PTB)"/>
    <property type="match status" value="1"/>
</dbReference>
<dbReference type="InterPro" id="IPR000299">
    <property type="entry name" value="FERM_domain"/>
</dbReference>
<dbReference type="STRING" id="195883.A0A482XKC4"/>
<evidence type="ECO:0000256" key="7">
    <source>
        <dbReference type="ARBA" id="ARBA00022912"/>
    </source>
</evidence>
<dbReference type="SUPFAM" id="SSF54236">
    <property type="entry name" value="Ubiquitin-like"/>
    <property type="match status" value="1"/>
</dbReference>
<keyword evidence="15" id="KW-1185">Reference proteome</keyword>
<dbReference type="InterPro" id="IPR018980">
    <property type="entry name" value="FERM_PH-like_C"/>
</dbReference>
<feature type="compositionally biased region" description="Gly residues" evidence="10">
    <location>
        <begin position="671"/>
        <end position="680"/>
    </location>
</feature>
<dbReference type="AlphaFoldDB" id="A0A482XKC4"/>